<feature type="transmembrane region" description="Helical" evidence="7">
    <location>
        <begin position="42"/>
        <end position="63"/>
    </location>
</feature>
<reference evidence="11" key="3">
    <citation type="submission" date="2025-04" db="UniProtKB">
        <authorList>
            <consortium name="RefSeq"/>
        </authorList>
    </citation>
    <scope>IDENTIFICATION</scope>
    <source>
        <strain evidence="11">CBS 781.70</strain>
    </source>
</reference>
<proteinExistence type="inferred from homology"/>
<sequence>MATNLFELAYVVAYITFAIGTLSSIARFYSRALVVKSWGWDDTASCVVLVVSIVHQVVLQLFLNLGCGKPGNVDCSFQSLDLLRTAFIEEIVIYGAHCVIKATFLLFYLRLSPDHSFRIFVYIGFALDSAVFLTSLLMTVLQCIPFEKILNPLLHPEVTCIDTRTIMITPPVLNIAMDFYILCLPITTIWALQMTLRRKVTIISVLGFGLVSVTVAILRLPVLISVTSMKTDASVDVGKMIIVAAFEVQCAIVAVNLPALKALWTKVRGNNNSSEDSNDPSYQRPHKLSSMDRGNPGDSKKNTSNGYITRLERGLESNESEEELFEQTKGQGRLGVVRNPRSHSFDEDKSRDGNFGHQAITVTTNVDVQRALASTQSRLPPKHGLGYLDR</sequence>
<feature type="transmembrane region" description="Helical" evidence="7">
    <location>
        <begin position="172"/>
        <end position="193"/>
    </location>
</feature>
<evidence type="ECO:0000313" key="10">
    <source>
        <dbReference type="Proteomes" id="UP000504638"/>
    </source>
</evidence>
<feature type="domain" description="Rhodopsin" evidence="8">
    <location>
        <begin position="26"/>
        <end position="265"/>
    </location>
</feature>
<evidence type="ECO:0000313" key="9">
    <source>
        <dbReference type="EMBL" id="KAF1810376.1"/>
    </source>
</evidence>
<evidence type="ECO:0000313" key="11">
    <source>
        <dbReference type="RefSeq" id="XP_033532007.1"/>
    </source>
</evidence>
<dbReference type="GO" id="GO:0016020">
    <property type="term" value="C:membrane"/>
    <property type="evidence" value="ECO:0007669"/>
    <property type="project" value="UniProtKB-SubCell"/>
</dbReference>
<protein>
    <recommendedName>
        <fullName evidence="8">Rhodopsin domain-containing protein</fullName>
    </recommendedName>
</protein>
<keyword evidence="2 7" id="KW-0812">Transmembrane</keyword>
<comment type="similarity">
    <text evidence="5">Belongs to the SAT4 family.</text>
</comment>
<feature type="compositionally biased region" description="Basic and acidic residues" evidence="6">
    <location>
        <begin position="343"/>
        <end position="354"/>
    </location>
</feature>
<dbReference type="Pfam" id="PF20684">
    <property type="entry name" value="Fung_rhodopsin"/>
    <property type="match status" value="1"/>
</dbReference>
<keyword evidence="4 7" id="KW-0472">Membrane</keyword>
<reference evidence="9 11" key="1">
    <citation type="submission" date="2020-01" db="EMBL/GenBank/DDBJ databases">
        <authorList>
            <consortium name="DOE Joint Genome Institute"/>
            <person name="Haridas S."/>
            <person name="Albert R."/>
            <person name="Binder M."/>
            <person name="Bloem J."/>
            <person name="Labutti K."/>
            <person name="Salamov A."/>
            <person name="Andreopoulos B."/>
            <person name="Baker S.E."/>
            <person name="Barry K."/>
            <person name="Bills G."/>
            <person name="Bluhm B.H."/>
            <person name="Cannon C."/>
            <person name="Castanera R."/>
            <person name="Culley D.E."/>
            <person name="Daum C."/>
            <person name="Ezra D."/>
            <person name="Gonzalez J.B."/>
            <person name="Henrissat B."/>
            <person name="Kuo A."/>
            <person name="Liang C."/>
            <person name="Lipzen A."/>
            <person name="Lutzoni F."/>
            <person name="Magnuson J."/>
            <person name="Mondo S."/>
            <person name="Nolan M."/>
            <person name="Ohm R."/>
            <person name="Pangilinan J."/>
            <person name="Park H.-J."/>
            <person name="Ramirez L."/>
            <person name="Alfaro M."/>
            <person name="Sun H."/>
            <person name="Tritt A."/>
            <person name="Yoshinaga Y."/>
            <person name="Zwiers L.-H."/>
            <person name="Turgeon B.G."/>
            <person name="Goodwin S.B."/>
            <person name="Spatafora J.W."/>
            <person name="Crous P.W."/>
            <person name="Grigoriev I.V."/>
        </authorList>
    </citation>
    <scope>NUCLEOTIDE SEQUENCE</scope>
    <source>
        <strain evidence="9 11">CBS 781.70</strain>
    </source>
</reference>
<keyword evidence="10" id="KW-1185">Reference proteome</keyword>
<dbReference type="PANTHER" id="PTHR33048:SF47">
    <property type="entry name" value="INTEGRAL MEMBRANE PROTEIN-RELATED"/>
    <property type="match status" value="1"/>
</dbReference>
<evidence type="ECO:0000256" key="7">
    <source>
        <dbReference type="SAM" id="Phobius"/>
    </source>
</evidence>
<feature type="transmembrane region" description="Helical" evidence="7">
    <location>
        <begin position="12"/>
        <end position="30"/>
    </location>
</feature>
<evidence type="ECO:0000256" key="5">
    <source>
        <dbReference type="ARBA" id="ARBA00038359"/>
    </source>
</evidence>
<evidence type="ECO:0000256" key="1">
    <source>
        <dbReference type="ARBA" id="ARBA00004141"/>
    </source>
</evidence>
<dbReference type="RefSeq" id="XP_033532007.1">
    <property type="nucleotide sequence ID" value="XM_033679923.1"/>
</dbReference>
<evidence type="ECO:0000256" key="4">
    <source>
        <dbReference type="ARBA" id="ARBA00023136"/>
    </source>
</evidence>
<name>A0A6G1FXI3_9PEZI</name>
<dbReference type="InterPro" id="IPR049326">
    <property type="entry name" value="Rhodopsin_dom_fungi"/>
</dbReference>
<evidence type="ECO:0000256" key="2">
    <source>
        <dbReference type="ARBA" id="ARBA00022692"/>
    </source>
</evidence>
<dbReference type="EMBL" id="ML975166">
    <property type="protein sequence ID" value="KAF1810376.1"/>
    <property type="molecule type" value="Genomic_DNA"/>
</dbReference>
<evidence type="ECO:0000259" key="8">
    <source>
        <dbReference type="Pfam" id="PF20684"/>
    </source>
</evidence>
<feature type="transmembrane region" description="Helical" evidence="7">
    <location>
        <begin position="200"/>
        <end position="220"/>
    </location>
</feature>
<dbReference type="Proteomes" id="UP000504638">
    <property type="component" value="Unplaced"/>
</dbReference>
<reference evidence="11" key="2">
    <citation type="submission" date="2020-04" db="EMBL/GenBank/DDBJ databases">
        <authorList>
            <consortium name="NCBI Genome Project"/>
        </authorList>
    </citation>
    <scope>NUCLEOTIDE SEQUENCE</scope>
    <source>
        <strain evidence="11">CBS 781.70</strain>
    </source>
</reference>
<gene>
    <name evidence="9 11" type="ORF">P152DRAFT_460492</name>
</gene>
<organism evidence="9">
    <name type="scientific">Eremomyces bilateralis CBS 781.70</name>
    <dbReference type="NCBI Taxonomy" id="1392243"/>
    <lineage>
        <taxon>Eukaryota</taxon>
        <taxon>Fungi</taxon>
        <taxon>Dikarya</taxon>
        <taxon>Ascomycota</taxon>
        <taxon>Pezizomycotina</taxon>
        <taxon>Dothideomycetes</taxon>
        <taxon>Dothideomycetes incertae sedis</taxon>
        <taxon>Eremomycetales</taxon>
        <taxon>Eremomycetaceae</taxon>
        <taxon>Eremomyces</taxon>
    </lineage>
</organism>
<feature type="transmembrane region" description="Helical" evidence="7">
    <location>
        <begin position="91"/>
        <end position="109"/>
    </location>
</feature>
<evidence type="ECO:0000256" key="3">
    <source>
        <dbReference type="ARBA" id="ARBA00022989"/>
    </source>
</evidence>
<dbReference type="GeneID" id="54420493"/>
<feature type="region of interest" description="Disordered" evidence="6">
    <location>
        <begin position="269"/>
        <end position="355"/>
    </location>
</feature>
<accession>A0A6G1FXI3</accession>
<keyword evidence="3 7" id="KW-1133">Transmembrane helix</keyword>
<feature type="compositionally biased region" description="Low complexity" evidence="6">
    <location>
        <begin position="270"/>
        <end position="281"/>
    </location>
</feature>
<evidence type="ECO:0000256" key="6">
    <source>
        <dbReference type="SAM" id="MobiDB-lite"/>
    </source>
</evidence>
<dbReference type="OrthoDB" id="5329176at2759"/>
<dbReference type="InterPro" id="IPR052337">
    <property type="entry name" value="SAT4-like"/>
</dbReference>
<feature type="transmembrane region" description="Helical" evidence="7">
    <location>
        <begin position="121"/>
        <end position="141"/>
    </location>
</feature>
<dbReference type="PANTHER" id="PTHR33048">
    <property type="entry name" value="PTH11-LIKE INTEGRAL MEMBRANE PROTEIN (AFU_ORTHOLOGUE AFUA_5G11245)"/>
    <property type="match status" value="1"/>
</dbReference>
<comment type="subcellular location">
    <subcellularLocation>
        <location evidence="1">Membrane</location>
        <topology evidence="1">Multi-pass membrane protein</topology>
    </subcellularLocation>
</comment>
<dbReference type="AlphaFoldDB" id="A0A6G1FXI3"/>